<dbReference type="InterPro" id="IPR047057">
    <property type="entry name" value="MerR_fam"/>
</dbReference>
<gene>
    <name evidence="3" type="ORF">C41B8_02322</name>
</gene>
<dbReference type="OrthoDB" id="9802039at2"/>
<protein>
    <submittedName>
        <fullName evidence="3">Mercuric resistance operon regulatory protein</fullName>
    </submittedName>
</protein>
<dbReference type="SMART" id="SM00422">
    <property type="entry name" value="HTH_MERR"/>
    <property type="match status" value="1"/>
</dbReference>
<dbReference type="PRINTS" id="PR00040">
    <property type="entry name" value="HTHMERR"/>
</dbReference>
<dbReference type="GO" id="GO:0003677">
    <property type="term" value="F:DNA binding"/>
    <property type="evidence" value="ECO:0007669"/>
    <property type="project" value="UniProtKB-KW"/>
</dbReference>
<dbReference type="eggNOG" id="COG0789">
    <property type="taxonomic scope" value="Bacteria"/>
</dbReference>
<dbReference type="PANTHER" id="PTHR30204">
    <property type="entry name" value="REDOX-CYCLING DRUG-SENSING TRANSCRIPTIONAL ACTIVATOR SOXR"/>
    <property type="match status" value="1"/>
</dbReference>
<dbReference type="SUPFAM" id="SSF46955">
    <property type="entry name" value="Putative DNA-binding domain"/>
    <property type="match status" value="1"/>
</dbReference>
<dbReference type="PROSITE" id="PS50937">
    <property type="entry name" value="HTH_MERR_2"/>
    <property type="match status" value="1"/>
</dbReference>
<sequence length="135" mass="14899">MTQSDLRIGDLARRTGVGAATIRYYGDIGLLPEAGRSEGGQRHYGPPHVERLTFIKRCREMGFSQNDVRTLLKQADQRDASCEDVARLAGKHLESVRGKLAALHALEESLEDMLHACNGGRIGDCRIVECLANHE</sequence>
<dbReference type="STRING" id="1304275.C41B8_02322"/>
<comment type="caution">
    <text evidence="3">The sequence shown here is derived from an EMBL/GenBank/DDBJ whole genome shotgun (WGS) entry which is preliminary data.</text>
</comment>
<keyword evidence="1" id="KW-0238">DNA-binding</keyword>
<dbReference type="AlphaFoldDB" id="A0A084IQE4"/>
<dbReference type="InterPro" id="IPR009061">
    <property type="entry name" value="DNA-bd_dom_put_sf"/>
</dbReference>
<evidence type="ECO:0000256" key="1">
    <source>
        <dbReference type="ARBA" id="ARBA00023125"/>
    </source>
</evidence>
<accession>A0A084IQE4</accession>
<dbReference type="GO" id="GO:0003700">
    <property type="term" value="F:DNA-binding transcription factor activity"/>
    <property type="evidence" value="ECO:0007669"/>
    <property type="project" value="InterPro"/>
</dbReference>
<dbReference type="Gene3D" id="1.10.1660.10">
    <property type="match status" value="1"/>
</dbReference>
<dbReference type="EMBL" id="APNK01000002">
    <property type="protein sequence ID" value="KEZ78928.1"/>
    <property type="molecule type" value="Genomic_DNA"/>
</dbReference>
<dbReference type="Pfam" id="PF13411">
    <property type="entry name" value="MerR_1"/>
    <property type="match status" value="1"/>
</dbReference>
<keyword evidence="4" id="KW-1185">Reference proteome</keyword>
<organism evidence="3 4">
    <name type="scientific">Salinisphaera hydrothermalis (strain C41B8)</name>
    <dbReference type="NCBI Taxonomy" id="1304275"/>
    <lineage>
        <taxon>Bacteria</taxon>
        <taxon>Pseudomonadati</taxon>
        <taxon>Pseudomonadota</taxon>
        <taxon>Gammaproteobacteria</taxon>
        <taxon>Salinisphaerales</taxon>
        <taxon>Salinisphaeraceae</taxon>
        <taxon>Salinisphaera</taxon>
    </lineage>
</organism>
<dbReference type="InterPro" id="IPR000551">
    <property type="entry name" value="MerR-type_HTH_dom"/>
</dbReference>
<reference evidence="3 4" key="1">
    <citation type="submission" date="2013-03" db="EMBL/GenBank/DDBJ databases">
        <title>Salinisphaera hydrothermalis C41B8 Genome Sequencing.</title>
        <authorList>
            <person name="Li C."/>
            <person name="Lai Q."/>
            <person name="Shao Z."/>
        </authorList>
    </citation>
    <scope>NUCLEOTIDE SEQUENCE [LARGE SCALE GENOMIC DNA]</scope>
    <source>
        <strain evidence="3 4">C41B8</strain>
    </source>
</reference>
<dbReference type="PANTHER" id="PTHR30204:SF92">
    <property type="entry name" value="HTH-TYPE TRANSCRIPTIONAL REGULATOR ZNTR"/>
    <property type="match status" value="1"/>
</dbReference>
<evidence type="ECO:0000313" key="3">
    <source>
        <dbReference type="EMBL" id="KEZ78928.1"/>
    </source>
</evidence>
<evidence type="ECO:0000313" key="4">
    <source>
        <dbReference type="Proteomes" id="UP000028302"/>
    </source>
</evidence>
<dbReference type="Proteomes" id="UP000028302">
    <property type="component" value="Unassembled WGS sequence"/>
</dbReference>
<dbReference type="RefSeq" id="WP_037333463.1">
    <property type="nucleotide sequence ID" value="NZ_APNK01000002.1"/>
</dbReference>
<name>A0A084IQE4_SALHC</name>
<dbReference type="CDD" id="cd04785">
    <property type="entry name" value="HTH_CadR-PbrR-like"/>
    <property type="match status" value="1"/>
</dbReference>
<feature type="domain" description="HTH merR-type" evidence="2">
    <location>
        <begin position="5"/>
        <end position="74"/>
    </location>
</feature>
<evidence type="ECO:0000259" key="2">
    <source>
        <dbReference type="PROSITE" id="PS50937"/>
    </source>
</evidence>
<proteinExistence type="predicted"/>